<keyword evidence="3" id="KW-1185">Reference proteome</keyword>
<gene>
    <name evidence="2" type="ORF">M0L44_18355</name>
</gene>
<feature type="chain" id="PRO_5046663766" evidence="1">
    <location>
        <begin position="28"/>
        <end position="145"/>
    </location>
</feature>
<organism evidence="2 3">
    <name type="scientific">Ideonella oryzae</name>
    <dbReference type="NCBI Taxonomy" id="2937441"/>
    <lineage>
        <taxon>Bacteria</taxon>
        <taxon>Pseudomonadati</taxon>
        <taxon>Pseudomonadota</taxon>
        <taxon>Betaproteobacteria</taxon>
        <taxon>Burkholderiales</taxon>
        <taxon>Sphaerotilaceae</taxon>
        <taxon>Ideonella</taxon>
    </lineage>
</organism>
<protein>
    <submittedName>
        <fullName evidence="2">Uncharacterized protein</fullName>
    </submittedName>
</protein>
<evidence type="ECO:0000256" key="1">
    <source>
        <dbReference type="SAM" id="SignalP"/>
    </source>
</evidence>
<evidence type="ECO:0000313" key="2">
    <source>
        <dbReference type="EMBL" id="MCO5978663.1"/>
    </source>
</evidence>
<feature type="signal peptide" evidence="1">
    <location>
        <begin position="1"/>
        <end position="27"/>
    </location>
</feature>
<accession>A0ABT1BR10</accession>
<evidence type="ECO:0000313" key="3">
    <source>
        <dbReference type="Proteomes" id="UP001204851"/>
    </source>
</evidence>
<reference evidence="2 3" key="1">
    <citation type="submission" date="2022-06" db="EMBL/GenBank/DDBJ databases">
        <title>Ideonella sp. NS12-5 Genome sequencing and assembly.</title>
        <authorList>
            <person name="Jung Y."/>
        </authorList>
    </citation>
    <scope>NUCLEOTIDE SEQUENCE [LARGE SCALE GENOMIC DNA]</scope>
    <source>
        <strain evidence="2 3">NS12-5</strain>
    </source>
</reference>
<name>A0ABT1BR10_9BURK</name>
<proteinExistence type="predicted"/>
<keyword evidence="1" id="KW-0732">Signal</keyword>
<comment type="caution">
    <text evidence="2">The sequence shown here is derived from an EMBL/GenBank/DDBJ whole genome shotgun (WGS) entry which is preliminary data.</text>
</comment>
<sequence>MRFPDAIRRVRAWGVLSVGLAIGVAQAAPPQPDAAVLAFLLDKASQEFSQPGPMQPRRIKTARLGHLHDAQGRDMDLLCGRFVPMDASGGTAEVPFATLKTGDYEQWLGSQAAGLCAQSTITWFQGDHAQALMQRLQAAASAPRP</sequence>
<dbReference type="Proteomes" id="UP001204851">
    <property type="component" value="Unassembled WGS sequence"/>
</dbReference>
<dbReference type="RefSeq" id="WP_252771402.1">
    <property type="nucleotide sequence ID" value="NZ_JAMXMC010000011.1"/>
</dbReference>
<dbReference type="EMBL" id="JAMXMC010000011">
    <property type="protein sequence ID" value="MCO5978663.1"/>
    <property type="molecule type" value="Genomic_DNA"/>
</dbReference>